<keyword evidence="2" id="KW-0812">Transmembrane</keyword>
<keyword evidence="2" id="KW-1133">Transmembrane helix</keyword>
<sequence>MTQTRQLVAIMFTDIEGYTALMQRDEQQAVEIRQKHREIFNKNTTDCGGELIQYYGDGTLSIFKSSIAAVQCALKMQHYFNQDPVIPVRIGIHLGDIIRTETDIIGDAVNIASRIESLAVAGSILVSSKINDDLRNKSDIQTIYLDVFEFKNVNQVMPVFAVANKGVVVPHLSDLKGKTEERIGKSFKRFKRKAAVLLVVLLAFIATLLFTRQKVGSGQKMNDLTIAVLPFNSVNLDDGSEAFTDGVTEDIITHLSKIQHLQVISRASAMHYKGSDKSLQDIAKELNVNYILEGSVRVNNNQVRINANLVDASSNKNLWANNYDNTLVQIFKLQTDVSKDIANALQIRLTETEESRLNNTPTNNPAAYNAFKEGQTYLHRGGGKVEELKKAEELFKKAIDYDPNFCRAYVGLAETYLEYIFWGRESPEKMLELATKPALKALAINSNDGGTFGALGSISYYKFEKETAILYLKKAIEINPSYVSAYNKLAWIYTFEGNLKLMEENFNKVIKLDPLSPKYLGDMAQSYYYLGEFEKGIKKMDESLKLFPNNNMLIWMKASNLSALGRYQEAIHLYTSRSVASNTNWMLGYCYGMIGDYDKAKNILDYQLSKNKMVHVPPYMIATIYMGLKDYENALYWLEKDYEVGGQGLFFWGLKRDIKFKPLHGNPRFQALINKLPLDIPK</sequence>
<dbReference type="AlphaFoldDB" id="A0A8J6Q6F9"/>
<feature type="transmembrane region" description="Helical" evidence="2">
    <location>
        <begin position="194"/>
        <end position="211"/>
    </location>
</feature>
<dbReference type="PANTHER" id="PTHR12558">
    <property type="entry name" value="CELL DIVISION CYCLE 16,23,27"/>
    <property type="match status" value="1"/>
</dbReference>
<dbReference type="Pfam" id="PF00211">
    <property type="entry name" value="Guanylate_cyc"/>
    <property type="match status" value="1"/>
</dbReference>
<dbReference type="InterPro" id="IPR019734">
    <property type="entry name" value="TPR_rpt"/>
</dbReference>
<organism evidence="4 5">
    <name type="scientific">Aestuariibaculum sediminum</name>
    <dbReference type="NCBI Taxonomy" id="2770637"/>
    <lineage>
        <taxon>Bacteria</taxon>
        <taxon>Pseudomonadati</taxon>
        <taxon>Bacteroidota</taxon>
        <taxon>Flavobacteriia</taxon>
        <taxon>Flavobacteriales</taxon>
        <taxon>Flavobacteriaceae</taxon>
    </lineage>
</organism>
<feature type="domain" description="Guanylate cyclase" evidence="3">
    <location>
        <begin position="9"/>
        <end position="116"/>
    </location>
</feature>
<dbReference type="Gene3D" id="3.30.70.1230">
    <property type="entry name" value="Nucleotide cyclase"/>
    <property type="match status" value="1"/>
</dbReference>
<dbReference type="PROSITE" id="PS50005">
    <property type="entry name" value="TPR"/>
    <property type="match status" value="2"/>
</dbReference>
<reference evidence="4 5" key="1">
    <citation type="submission" date="2020-09" db="EMBL/GenBank/DDBJ databases">
        <title>TT11 complete genome.</title>
        <authorList>
            <person name="Wu Z."/>
        </authorList>
    </citation>
    <scope>NUCLEOTIDE SEQUENCE [LARGE SCALE GENOMIC DNA]</scope>
    <source>
        <strain evidence="4 5">TT11</strain>
    </source>
</reference>
<dbReference type="RefSeq" id="WP_188229587.1">
    <property type="nucleotide sequence ID" value="NZ_JACVXB010000002.1"/>
</dbReference>
<feature type="repeat" description="TPR" evidence="1">
    <location>
        <begin position="517"/>
        <end position="550"/>
    </location>
</feature>
<dbReference type="GO" id="GO:0004016">
    <property type="term" value="F:adenylate cyclase activity"/>
    <property type="evidence" value="ECO:0007669"/>
    <property type="project" value="UniProtKB-ARBA"/>
</dbReference>
<dbReference type="Proteomes" id="UP000600588">
    <property type="component" value="Unassembled WGS sequence"/>
</dbReference>
<dbReference type="SMART" id="SM00044">
    <property type="entry name" value="CYCc"/>
    <property type="match status" value="1"/>
</dbReference>
<gene>
    <name evidence="4" type="ORF">ICJ83_06605</name>
</gene>
<dbReference type="Gene3D" id="3.40.50.10070">
    <property type="entry name" value="TolB, N-terminal domain"/>
    <property type="match status" value="1"/>
</dbReference>
<dbReference type="EMBL" id="JACVXB010000002">
    <property type="protein sequence ID" value="MBD0831798.1"/>
    <property type="molecule type" value="Genomic_DNA"/>
</dbReference>
<keyword evidence="1" id="KW-0802">TPR repeat</keyword>
<dbReference type="CDD" id="cd07302">
    <property type="entry name" value="CHD"/>
    <property type="match status" value="1"/>
</dbReference>
<proteinExistence type="predicted"/>
<accession>A0A8J6Q6F9</accession>
<dbReference type="GO" id="GO:0035556">
    <property type="term" value="P:intracellular signal transduction"/>
    <property type="evidence" value="ECO:0007669"/>
    <property type="project" value="InterPro"/>
</dbReference>
<evidence type="ECO:0000313" key="5">
    <source>
        <dbReference type="Proteomes" id="UP000600588"/>
    </source>
</evidence>
<evidence type="ECO:0000256" key="2">
    <source>
        <dbReference type="SAM" id="Phobius"/>
    </source>
</evidence>
<keyword evidence="5" id="KW-1185">Reference proteome</keyword>
<dbReference type="GO" id="GO:0009190">
    <property type="term" value="P:cyclic nucleotide biosynthetic process"/>
    <property type="evidence" value="ECO:0007669"/>
    <property type="project" value="InterPro"/>
</dbReference>
<comment type="caution">
    <text evidence="4">The sequence shown here is derived from an EMBL/GenBank/DDBJ whole genome shotgun (WGS) entry which is preliminary data.</text>
</comment>
<dbReference type="Gene3D" id="1.25.40.10">
    <property type="entry name" value="Tetratricopeptide repeat domain"/>
    <property type="match status" value="2"/>
</dbReference>
<dbReference type="InterPro" id="IPR011990">
    <property type="entry name" value="TPR-like_helical_dom_sf"/>
</dbReference>
<dbReference type="Pfam" id="PF13181">
    <property type="entry name" value="TPR_8"/>
    <property type="match status" value="2"/>
</dbReference>
<evidence type="ECO:0000256" key="1">
    <source>
        <dbReference type="PROSITE-ProRule" id="PRU00339"/>
    </source>
</evidence>
<dbReference type="SUPFAM" id="SSF48452">
    <property type="entry name" value="TPR-like"/>
    <property type="match status" value="2"/>
</dbReference>
<dbReference type="PROSITE" id="PS50125">
    <property type="entry name" value="GUANYLATE_CYCLASE_2"/>
    <property type="match status" value="1"/>
</dbReference>
<feature type="repeat" description="TPR" evidence="1">
    <location>
        <begin position="483"/>
        <end position="516"/>
    </location>
</feature>
<dbReference type="SUPFAM" id="SSF55073">
    <property type="entry name" value="Nucleotide cyclase"/>
    <property type="match status" value="1"/>
</dbReference>
<dbReference type="PANTHER" id="PTHR12558:SF13">
    <property type="entry name" value="CELL DIVISION CYCLE PROTEIN 27 HOMOLOG"/>
    <property type="match status" value="1"/>
</dbReference>
<keyword evidence="2" id="KW-0472">Membrane</keyword>
<protein>
    <submittedName>
        <fullName evidence="4">Tetratricopeptide repeat protein</fullName>
    </submittedName>
</protein>
<evidence type="ECO:0000313" key="4">
    <source>
        <dbReference type="EMBL" id="MBD0831798.1"/>
    </source>
</evidence>
<dbReference type="InterPro" id="IPR029787">
    <property type="entry name" value="Nucleotide_cyclase"/>
</dbReference>
<dbReference type="SMART" id="SM00028">
    <property type="entry name" value="TPR"/>
    <property type="match status" value="5"/>
</dbReference>
<dbReference type="InterPro" id="IPR001054">
    <property type="entry name" value="A/G_cyclase"/>
</dbReference>
<evidence type="ECO:0000259" key="3">
    <source>
        <dbReference type="PROSITE" id="PS50125"/>
    </source>
</evidence>
<name>A0A8J6Q6F9_9FLAO</name>